<reference evidence="1 2" key="1">
    <citation type="submission" date="2014-09" db="EMBL/GenBank/DDBJ databases">
        <title>Lactobacillus mucosae CRL573 Genome Sequencing.</title>
        <authorList>
            <person name="Bleckwedel J."/>
            <person name="Teran L.C."/>
            <person name="Bonacina J."/>
            <person name="Saavedra L."/>
            <person name="Mozzi F.B."/>
            <person name="Raya R.R."/>
        </authorList>
    </citation>
    <scope>NUCLEOTIDE SEQUENCE [LARGE SCALE GENOMIC DNA]</scope>
    <source>
        <strain evidence="1 2">CRL573</strain>
    </source>
</reference>
<evidence type="ECO:0000313" key="1">
    <source>
        <dbReference type="EMBL" id="KGL67164.1"/>
    </source>
</evidence>
<name>A0A099YA43_LIMMU</name>
<gene>
    <name evidence="1" type="ORF">LX03_03345</name>
</gene>
<accession>A0A099YA43</accession>
<organism evidence="1 2">
    <name type="scientific">Limosilactobacillus mucosae</name>
    <name type="common">Lactobacillus mucosae</name>
    <dbReference type="NCBI Taxonomy" id="97478"/>
    <lineage>
        <taxon>Bacteria</taxon>
        <taxon>Bacillati</taxon>
        <taxon>Bacillota</taxon>
        <taxon>Bacilli</taxon>
        <taxon>Lactobacillales</taxon>
        <taxon>Lactobacillaceae</taxon>
        <taxon>Limosilactobacillus</taxon>
    </lineage>
</organism>
<evidence type="ECO:0000313" key="2">
    <source>
        <dbReference type="Proteomes" id="UP000030001"/>
    </source>
</evidence>
<proteinExistence type="predicted"/>
<comment type="caution">
    <text evidence="1">The sequence shown here is derived from an EMBL/GenBank/DDBJ whole genome shotgun (WGS) entry which is preliminary data.</text>
</comment>
<dbReference type="EMBL" id="JROC01000027">
    <property type="protein sequence ID" value="KGL67164.1"/>
    <property type="molecule type" value="Genomic_DNA"/>
</dbReference>
<dbReference type="AlphaFoldDB" id="A0A099YA43"/>
<dbReference type="Proteomes" id="UP000030001">
    <property type="component" value="Unassembled WGS sequence"/>
</dbReference>
<protein>
    <submittedName>
        <fullName evidence="1">Uncharacterized protein</fullName>
    </submittedName>
</protein>
<sequence length="70" mass="8039">MEIKTAEQMFHDDELVTIPGTHQLYKIAEINLNNGDVMLERYYLENGKTVSTKLPLELYSANQIEKPVSL</sequence>